<dbReference type="Gene3D" id="3.40.50.10540">
    <property type="entry name" value="Crotonobetainyl-coa:carnitine coa-transferase, domain 1"/>
    <property type="match status" value="1"/>
</dbReference>
<protein>
    <submittedName>
        <fullName evidence="2">CoA transferase</fullName>
    </submittedName>
</protein>
<dbReference type="Pfam" id="PF02515">
    <property type="entry name" value="CoA_transf_3"/>
    <property type="match status" value="1"/>
</dbReference>
<dbReference type="GO" id="GO:0008410">
    <property type="term" value="F:CoA-transferase activity"/>
    <property type="evidence" value="ECO:0007669"/>
    <property type="project" value="TreeGrafter"/>
</dbReference>
<accession>A0A8J7R2Z4</accession>
<dbReference type="Gene3D" id="3.30.1540.10">
    <property type="entry name" value="formyl-coa transferase, domain 3"/>
    <property type="match status" value="1"/>
</dbReference>
<dbReference type="InterPro" id="IPR050483">
    <property type="entry name" value="CoA-transferase_III_domain"/>
</dbReference>
<dbReference type="SUPFAM" id="SSF89796">
    <property type="entry name" value="CoA-transferase family III (CaiB/BaiF)"/>
    <property type="match status" value="1"/>
</dbReference>
<reference evidence="2" key="1">
    <citation type="submission" date="2021-03" db="EMBL/GenBank/DDBJ databases">
        <title>Genome sequencing and assembly of Tianweitania sediminis.</title>
        <authorList>
            <person name="Chhetri G."/>
        </authorList>
    </citation>
    <scope>NUCLEOTIDE SEQUENCE</scope>
    <source>
        <strain evidence="2">Z8</strain>
    </source>
</reference>
<comment type="caution">
    <text evidence="2">The sequence shown here is derived from an EMBL/GenBank/DDBJ whole genome shotgun (WGS) entry which is preliminary data.</text>
</comment>
<keyword evidence="1 2" id="KW-0808">Transferase</keyword>
<dbReference type="PANTHER" id="PTHR48207">
    <property type="entry name" value="SUCCINATE--HYDROXYMETHYLGLUTARATE COA-TRANSFERASE"/>
    <property type="match status" value="1"/>
</dbReference>
<dbReference type="InterPro" id="IPR023606">
    <property type="entry name" value="CoA-Trfase_III_dom_1_sf"/>
</dbReference>
<proteinExistence type="predicted"/>
<evidence type="ECO:0000256" key="1">
    <source>
        <dbReference type="ARBA" id="ARBA00022679"/>
    </source>
</evidence>
<dbReference type="EMBL" id="JAGIYY010000009">
    <property type="protein sequence ID" value="MBP0440702.1"/>
    <property type="molecule type" value="Genomic_DNA"/>
</dbReference>
<evidence type="ECO:0000313" key="2">
    <source>
        <dbReference type="EMBL" id="MBP0440702.1"/>
    </source>
</evidence>
<dbReference type="Proteomes" id="UP000666240">
    <property type="component" value="Unassembled WGS sequence"/>
</dbReference>
<evidence type="ECO:0000313" key="3">
    <source>
        <dbReference type="Proteomes" id="UP000666240"/>
    </source>
</evidence>
<sequence length="413" mass="43705">MNEPLTTPSPTGPLKGVKVVELSMFMAGPTCGIMLADLGADVIKVERVPEGDDTRRFRPPEINGEAAAFLMMNRNKRGIAVDAKSPEGLKVLQDLCLSADIVIENFRPGTLDRLGLGYAELAVRKPSLVYGTISGYGLTGPESKRAGLDLIAQAFSGLMSVTGEGPGRPPVKVGAPVSDTTAGMLLALGVTAAYAHVLKTGEGQHVDTSLIEAAITHSYWQSAITLATGETPHPLGSAHPLSSPYQAFECADGWLVVGAPNNLNFGRIVSVLGMPGLASDPRFESNAMRLANRALLAETMAPAFLKRQRAEILAELDAQGVPSGPVNTVPEMLDHPQTRARDMVVAAPHPAGGEVETIGCPIKFSKTPSGVFRGAPLFGQHNEDVAREIGYSADEVAGMTERRVFQQQEKNHG</sequence>
<dbReference type="AlphaFoldDB" id="A0A8J7R2Z4"/>
<name>A0A8J7R2Z4_9HYPH</name>
<dbReference type="RefSeq" id="WP_209336737.1">
    <property type="nucleotide sequence ID" value="NZ_JAGIYY010000009.1"/>
</dbReference>
<keyword evidence="3" id="KW-1185">Reference proteome</keyword>
<dbReference type="InterPro" id="IPR003673">
    <property type="entry name" value="CoA-Trfase_fam_III"/>
</dbReference>
<gene>
    <name evidence="2" type="ORF">J5Y06_18795</name>
</gene>
<dbReference type="PANTHER" id="PTHR48207:SF4">
    <property type="entry name" value="BLL6097 PROTEIN"/>
    <property type="match status" value="1"/>
</dbReference>
<dbReference type="InterPro" id="IPR044855">
    <property type="entry name" value="CoA-Trfase_III_dom3_sf"/>
</dbReference>
<organism evidence="2 3">
    <name type="scientific">Tianweitania sediminis</name>
    <dbReference type="NCBI Taxonomy" id="1502156"/>
    <lineage>
        <taxon>Bacteria</taxon>
        <taxon>Pseudomonadati</taxon>
        <taxon>Pseudomonadota</taxon>
        <taxon>Alphaproteobacteria</taxon>
        <taxon>Hyphomicrobiales</taxon>
        <taxon>Phyllobacteriaceae</taxon>
        <taxon>Tianweitania</taxon>
    </lineage>
</organism>